<proteinExistence type="predicted"/>
<dbReference type="AlphaFoldDB" id="A0A9J6FCG5"/>
<evidence type="ECO:0000313" key="2">
    <source>
        <dbReference type="EMBL" id="KAH9360304.1"/>
    </source>
</evidence>
<name>A0A9J6FCG5_HAELO</name>
<dbReference type="OrthoDB" id="6429491at2759"/>
<accession>A0A9J6FCG5</accession>
<evidence type="ECO:0000313" key="3">
    <source>
        <dbReference type="Proteomes" id="UP000821853"/>
    </source>
</evidence>
<dbReference type="Proteomes" id="UP000821853">
    <property type="component" value="Chromosome 1"/>
</dbReference>
<gene>
    <name evidence="2" type="ORF">HPB48_022585</name>
</gene>
<sequence>MREELSGVESVRGTIHVVFQTAVQRGTKGVCFDVLHAPGTLRKKRSAVGTLLLLRRSLMALIATTRKTPAPATANAKSKEDQLQSKLMEELMEQIKKGVHVRPTRPLPDEEQDEKSSPEPAVNEVLIILFTAALKHTCAGKLSNLTSRGNCEIQDTYVLACLAQGNLDEAAVLEVAEFPVSSEESGEGLPGILEHNTLFCFSGHLVQQFLKRRPAECACGPRLRDKEEVFSGSHPTRF</sequence>
<protein>
    <submittedName>
        <fullName evidence="2">Uncharacterized protein</fullName>
    </submittedName>
</protein>
<evidence type="ECO:0000256" key="1">
    <source>
        <dbReference type="SAM" id="MobiDB-lite"/>
    </source>
</evidence>
<reference evidence="2 3" key="1">
    <citation type="journal article" date="2020" name="Cell">
        <title>Large-Scale Comparative Analyses of Tick Genomes Elucidate Their Genetic Diversity and Vector Capacities.</title>
        <authorList>
            <consortium name="Tick Genome and Microbiome Consortium (TIGMIC)"/>
            <person name="Jia N."/>
            <person name="Wang J."/>
            <person name="Shi W."/>
            <person name="Du L."/>
            <person name="Sun Y."/>
            <person name="Zhan W."/>
            <person name="Jiang J.F."/>
            <person name="Wang Q."/>
            <person name="Zhang B."/>
            <person name="Ji P."/>
            <person name="Bell-Sakyi L."/>
            <person name="Cui X.M."/>
            <person name="Yuan T.T."/>
            <person name="Jiang B.G."/>
            <person name="Yang W.F."/>
            <person name="Lam T.T."/>
            <person name="Chang Q.C."/>
            <person name="Ding S.J."/>
            <person name="Wang X.J."/>
            <person name="Zhu J.G."/>
            <person name="Ruan X.D."/>
            <person name="Zhao L."/>
            <person name="Wei J.T."/>
            <person name="Ye R.Z."/>
            <person name="Que T.C."/>
            <person name="Du C.H."/>
            <person name="Zhou Y.H."/>
            <person name="Cheng J.X."/>
            <person name="Dai P.F."/>
            <person name="Guo W.B."/>
            <person name="Han X.H."/>
            <person name="Huang E.J."/>
            <person name="Li L.F."/>
            <person name="Wei W."/>
            <person name="Gao Y.C."/>
            <person name="Liu J.Z."/>
            <person name="Shao H.Z."/>
            <person name="Wang X."/>
            <person name="Wang C.C."/>
            <person name="Yang T.C."/>
            <person name="Huo Q.B."/>
            <person name="Li W."/>
            <person name="Chen H.Y."/>
            <person name="Chen S.E."/>
            <person name="Zhou L.G."/>
            <person name="Ni X.B."/>
            <person name="Tian J.H."/>
            <person name="Sheng Y."/>
            <person name="Liu T."/>
            <person name="Pan Y.S."/>
            <person name="Xia L.Y."/>
            <person name="Li J."/>
            <person name="Zhao F."/>
            <person name="Cao W.C."/>
        </authorList>
    </citation>
    <scope>NUCLEOTIDE SEQUENCE [LARGE SCALE GENOMIC DNA]</scope>
    <source>
        <strain evidence="2">HaeL-2018</strain>
    </source>
</reference>
<dbReference type="VEuPathDB" id="VectorBase:HLOH_041315"/>
<organism evidence="2 3">
    <name type="scientific">Haemaphysalis longicornis</name>
    <name type="common">Bush tick</name>
    <dbReference type="NCBI Taxonomy" id="44386"/>
    <lineage>
        <taxon>Eukaryota</taxon>
        <taxon>Metazoa</taxon>
        <taxon>Ecdysozoa</taxon>
        <taxon>Arthropoda</taxon>
        <taxon>Chelicerata</taxon>
        <taxon>Arachnida</taxon>
        <taxon>Acari</taxon>
        <taxon>Parasitiformes</taxon>
        <taxon>Ixodida</taxon>
        <taxon>Ixodoidea</taxon>
        <taxon>Ixodidae</taxon>
        <taxon>Haemaphysalinae</taxon>
        <taxon>Haemaphysalis</taxon>
    </lineage>
</organism>
<keyword evidence="3" id="KW-1185">Reference proteome</keyword>
<dbReference type="EMBL" id="JABSTR010000001">
    <property type="protein sequence ID" value="KAH9360304.1"/>
    <property type="molecule type" value="Genomic_DNA"/>
</dbReference>
<feature type="region of interest" description="Disordered" evidence="1">
    <location>
        <begin position="98"/>
        <end position="119"/>
    </location>
</feature>
<comment type="caution">
    <text evidence="2">The sequence shown here is derived from an EMBL/GenBank/DDBJ whole genome shotgun (WGS) entry which is preliminary data.</text>
</comment>